<dbReference type="PANTHER" id="PTHR43060:SF15">
    <property type="entry name" value="3-HYDROXYISOBUTYRATE DEHYDROGENASE-LIKE 1, MITOCHONDRIAL-RELATED"/>
    <property type="match status" value="1"/>
</dbReference>
<reference evidence="6" key="1">
    <citation type="journal article" date="2015" name="Proc. Natl. Acad. Sci. U.S.A.">
        <title>Bacterial clade with the ribosomal RNA operon on a small plasmid rather than the chromosome.</title>
        <authorList>
            <person name="Anda M."/>
            <person name="Ohtsubo Y."/>
            <person name="Okubo T."/>
            <person name="Sugawara M."/>
            <person name="Nagata Y."/>
            <person name="Tsuda M."/>
            <person name="Minamisawa K."/>
            <person name="Mitsui H."/>
        </authorList>
    </citation>
    <scope>NUCLEOTIDE SEQUENCE</scope>
    <source>
        <strain evidence="6">DSM 14790</strain>
    </source>
</reference>
<dbReference type="GO" id="GO:0016491">
    <property type="term" value="F:oxidoreductase activity"/>
    <property type="evidence" value="ECO:0007669"/>
    <property type="project" value="UniProtKB-KW"/>
</dbReference>
<feature type="domain" description="6-phosphogluconate dehydrogenase NADP-binding" evidence="4">
    <location>
        <begin position="3"/>
        <end position="160"/>
    </location>
</feature>
<evidence type="ECO:0000256" key="2">
    <source>
        <dbReference type="ARBA" id="ARBA00023027"/>
    </source>
</evidence>
<feature type="domain" description="3-hydroxyisobutyrate dehydrogenase-like NAD-binding" evidence="5">
    <location>
        <begin position="165"/>
        <end position="285"/>
    </location>
</feature>
<dbReference type="InterPro" id="IPR006115">
    <property type="entry name" value="6PGDH_NADP-bd"/>
</dbReference>
<protein>
    <submittedName>
        <fullName evidence="6">Putative 2-hydroxy-3-oxopropionate reductase</fullName>
    </submittedName>
</protein>
<feature type="active site" evidence="3">
    <location>
        <position position="171"/>
    </location>
</feature>
<evidence type="ECO:0000256" key="3">
    <source>
        <dbReference type="PIRSR" id="PIRSR000103-1"/>
    </source>
</evidence>
<sequence length="292" mass="30268">MTTIGFIGLGLMGSGFTKRLRELDYRVIGHDREAEKVTAAAAWGVEPAGSLAALCAEADIITLCLTTSDAVASVVTGADGLVASRKLSGRTVVDFSTTEMAVTHQVAAAIEAVGGRFVDAPVSGGPGAAETGNLAIMFGGSEPAAEAVTPMLEQLGRATHMGAIGTGQATKLVNQVLCLTNYCVAAEALRLAQAYGVDAAKIPHALEPGLGNSAVLQAIYPRMVEEDFAPRGYARQILKDFEMLHSATKAQHLALPMSAQAMTMFRMLVAQGDGELDGSAVVKLLPKVGRKA</sequence>
<dbReference type="PANTHER" id="PTHR43060">
    <property type="entry name" value="3-HYDROXYISOBUTYRATE DEHYDROGENASE-LIKE 1, MITOCHONDRIAL-RELATED"/>
    <property type="match status" value="1"/>
</dbReference>
<proteinExistence type="predicted"/>
<dbReference type="Pfam" id="PF03446">
    <property type="entry name" value="NAD_binding_2"/>
    <property type="match status" value="1"/>
</dbReference>
<dbReference type="EMBL" id="LC066373">
    <property type="protein sequence ID" value="BAT26629.1"/>
    <property type="molecule type" value="Genomic_DNA"/>
</dbReference>
<evidence type="ECO:0000259" key="5">
    <source>
        <dbReference type="Pfam" id="PF14833"/>
    </source>
</evidence>
<keyword evidence="2" id="KW-0520">NAD</keyword>
<dbReference type="InterPro" id="IPR015815">
    <property type="entry name" value="HIBADH-related"/>
</dbReference>
<dbReference type="SUPFAM" id="SSF51735">
    <property type="entry name" value="NAD(P)-binding Rossmann-fold domains"/>
    <property type="match status" value="1"/>
</dbReference>
<evidence type="ECO:0000256" key="1">
    <source>
        <dbReference type="ARBA" id="ARBA00023002"/>
    </source>
</evidence>
<dbReference type="InterPro" id="IPR029154">
    <property type="entry name" value="HIBADH-like_NADP-bd"/>
</dbReference>
<keyword evidence="1" id="KW-0560">Oxidoreductase</keyword>
<accession>A0A0P0YYU4</accession>
<dbReference type="RefSeq" id="WP_024351550.1">
    <property type="nucleotide sequence ID" value="NZ_BBWN01000030.1"/>
</dbReference>
<dbReference type="Pfam" id="PF14833">
    <property type="entry name" value="NAD_binding_11"/>
    <property type="match status" value="1"/>
</dbReference>
<dbReference type="InterPro" id="IPR013328">
    <property type="entry name" value="6PGD_dom2"/>
</dbReference>
<dbReference type="AlphaFoldDB" id="A0A0P0YYU4"/>
<dbReference type="SUPFAM" id="SSF48179">
    <property type="entry name" value="6-phosphogluconate dehydrogenase C-terminal domain-like"/>
    <property type="match status" value="1"/>
</dbReference>
<dbReference type="Gene3D" id="3.40.50.720">
    <property type="entry name" value="NAD(P)-binding Rossmann-like Domain"/>
    <property type="match status" value="1"/>
</dbReference>
<evidence type="ECO:0000259" key="4">
    <source>
        <dbReference type="Pfam" id="PF03446"/>
    </source>
</evidence>
<dbReference type="GO" id="GO:0051287">
    <property type="term" value="F:NAD binding"/>
    <property type="evidence" value="ECO:0007669"/>
    <property type="project" value="InterPro"/>
</dbReference>
<organism evidence="6">
    <name type="scientific">Aurantimonas coralicida</name>
    <dbReference type="NCBI Taxonomy" id="182270"/>
    <lineage>
        <taxon>Bacteria</taxon>
        <taxon>Pseudomonadati</taxon>
        <taxon>Pseudomonadota</taxon>
        <taxon>Alphaproteobacteria</taxon>
        <taxon>Hyphomicrobiales</taxon>
        <taxon>Aurantimonadaceae</taxon>
        <taxon>Aurantimonas</taxon>
    </lineage>
</organism>
<dbReference type="Gene3D" id="1.10.1040.10">
    <property type="entry name" value="N-(1-d-carboxylethyl)-l-norvaline Dehydrogenase, domain 2"/>
    <property type="match status" value="1"/>
</dbReference>
<dbReference type="GO" id="GO:0050661">
    <property type="term" value="F:NADP binding"/>
    <property type="evidence" value="ECO:0007669"/>
    <property type="project" value="InterPro"/>
</dbReference>
<dbReference type="InterPro" id="IPR036291">
    <property type="entry name" value="NAD(P)-bd_dom_sf"/>
</dbReference>
<name>A0A0P0YYU4_9HYPH</name>
<dbReference type="PIRSF" id="PIRSF000103">
    <property type="entry name" value="HIBADH"/>
    <property type="match status" value="1"/>
</dbReference>
<dbReference type="InterPro" id="IPR008927">
    <property type="entry name" value="6-PGluconate_DH-like_C_sf"/>
</dbReference>
<evidence type="ECO:0000313" key="6">
    <source>
        <dbReference type="EMBL" id="BAT26629.1"/>
    </source>
</evidence>